<evidence type="ECO:0000256" key="7">
    <source>
        <dbReference type="ARBA" id="ARBA00022833"/>
    </source>
</evidence>
<dbReference type="GO" id="GO:0140492">
    <property type="term" value="F:metal-dependent deubiquitinase activity"/>
    <property type="evidence" value="ECO:0007669"/>
    <property type="project" value="InterPro"/>
</dbReference>
<dbReference type="GO" id="GO:0016020">
    <property type="term" value="C:membrane"/>
    <property type="evidence" value="ECO:0007669"/>
    <property type="project" value="TreeGrafter"/>
</dbReference>
<feature type="region of interest" description="Disordered" evidence="9">
    <location>
        <begin position="1"/>
        <end position="26"/>
    </location>
</feature>
<dbReference type="GO" id="GO:0070536">
    <property type="term" value="P:protein K63-linked deubiquitination"/>
    <property type="evidence" value="ECO:0007669"/>
    <property type="project" value="InterPro"/>
</dbReference>
<keyword evidence="3" id="KW-0645">Protease</keyword>
<evidence type="ECO:0000256" key="1">
    <source>
        <dbReference type="ARBA" id="ARBA00001947"/>
    </source>
</evidence>
<dbReference type="GO" id="GO:0061578">
    <property type="term" value="F:K63-linked deubiquitinase activity"/>
    <property type="evidence" value="ECO:0007669"/>
    <property type="project" value="InterPro"/>
</dbReference>
<dbReference type="Proteomes" id="UP000605846">
    <property type="component" value="Unassembled WGS sequence"/>
</dbReference>
<dbReference type="FunFam" id="3.40.140.10:FF:000033">
    <property type="entry name" value="AMSH-like protease sst2"/>
    <property type="match status" value="1"/>
</dbReference>
<feature type="compositionally biased region" description="Basic residues" evidence="9">
    <location>
        <begin position="1"/>
        <end position="19"/>
    </location>
</feature>
<sequence>MSARVRGKIVRDHHHHHQANPKTDDVDHHTKRLAYSLVQPLPPRPLSVTLVAPPIPPKVELSHITYINDLPSSAPPLPPKIELDTRKEAFVEKIPWETPCDLEQSTFQDKPRLRMLNIPDGLEQAFLSIAKSNTAKDIETCGILCGKLESNILKMTTLIIPKQSGASDRCTTENEEEVFEHQDKNNLLTIGWIHTHPSQTCFLSSVDLHTQYAYQVMLPEAVAIVCAPRHPDKFGIFRLTDPPGMGVISHCKSENAFHPHPELSIYTDAAHVRLLDTELEIVDLRLDECHTAFSHSPT</sequence>
<keyword evidence="8" id="KW-0482">Metalloprotease</keyword>
<dbReference type="SUPFAM" id="SSF102712">
    <property type="entry name" value="JAB1/MPN domain"/>
    <property type="match status" value="1"/>
</dbReference>
<dbReference type="EMBL" id="JABAYA010000181">
    <property type="protein sequence ID" value="KAF7722711.1"/>
    <property type="molecule type" value="Genomic_DNA"/>
</dbReference>
<keyword evidence="5" id="KW-0833">Ubl conjugation pathway</keyword>
<dbReference type="InterPro" id="IPR044098">
    <property type="entry name" value="STAMBP/STALP-like_MPN"/>
</dbReference>
<dbReference type="InterPro" id="IPR037518">
    <property type="entry name" value="MPN"/>
</dbReference>
<keyword evidence="12" id="KW-1185">Reference proteome</keyword>
<evidence type="ECO:0000256" key="2">
    <source>
        <dbReference type="ARBA" id="ARBA00010981"/>
    </source>
</evidence>
<evidence type="ECO:0000256" key="5">
    <source>
        <dbReference type="ARBA" id="ARBA00022786"/>
    </source>
</evidence>
<dbReference type="Pfam" id="PF01398">
    <property type="entry name" value="JAB"/>
    <property type="match status" value="1"/>
</dbReference>
<protein>
    <recommendedName>
        <fullName evidence="10">MPN domain-containing protein</fullName>
    </recommendedName>
</protein>
<dbReference type="SMART" id="SM00232">
    <property type="entry name" value="JAB_MPN"/>
    <property type="match status" value="1"/>
</dbReference>
<dbReference type="PANTHER" id="PTHR12947">
    <property type="entry name" value="AMSH-LIKE PROTEASE"/>
    <property type="match status" value="1"/>
</dbReference>
<proteinExistence type="inferred from homology"/>
<reference evidence="11" key="1">
    <citation type="submission" date="2020-01" db="EMBL/GenBank/DDBJ databases">
        <title>Genome Sequencing of Three Apophysomyces-Like Fungal Strains Confirms a Novel Fungal Genus in the Mucoromycota with divergent Burkholderia-like Endosymbiotic Bacteria.</title>
        <authorList>
            <person name="Stajich J.E."/>
            <person name="Macias A.M."/>
            <person name="Carter-House D."/>
            <person name="Lovett B."/>
            <person name="Kasson L.R."/>
            <person name="Berry K."/>
            <person name="Grigoriev I."/>
            <person name="Chang Y."/>
            <person name="Spatafora J."/>
            <person name="Kasson M.T."/>
        </authorList>
    </citation>
    <scope>NUCLEOTIDE SEQUENCE</scope>
    <source>
        <strain evidence="11">NRRL A-21654</strain>
    </source>
</reference>
<evidence type="ECO:0000256" key="9">
    <source>
        <dbReference type="SAM" id="MobiDB-lite"/>
    </source>
</evidence>
<comment type="similarity">
    <text evidence="2">Belongs to the peptidase M67C family.</text>
</comment>
<dbReference type="OrthoDB" id="3640at2759"/>
<accession>A0A8H7BN75</accession>
<dbReference type="Gene3D" id="3.40.140.10">
    <property type="entry name" value="Cytidine Deaminase, domain 2"/>
    <property type="match status" value="1"/>
</dbReference>
<dbReference type="CDD" id="cd08066">
    <property type="entry name" value="MPN_AMSH_like"/>
    <property type="match status" value="1"/>
</dbReference>
<comment type="caution">
    <text evidence="11">The sequence shown here is derived from an EMBL/GenBank/DDBJ whole genome shotgun (WGS) entry which is preliminary data.</text>
</comment>
<evidence type="ECO:0000256" key="4">
    <source>
        <dbReference type="ARBA" id="ARBA00022723"/>
    </source>
</evidence>
<keyword evidence="4" id="KW-0479">Metal-binding</keyword>
<evidence type="ECO:0000256" key="3">
    <source>
        <dbReference type="ARBA" id="ARBA00022670"/>
    </source>
</evidence>
<dbReference type="GO" id="GO:0006508">
    <property type="term" value="P:proteolysis"/>
    <property type="evidence" value="ECO:0007669"/>
    <property type="project" value="UniProtKB-KW"/>
</dbReference>
<gene>
    <name evidence="11" type="ORF">EC973_002837</name>
</gene>
<dbReference type="AlphaFoldDB" id="A0A8H7BN75"/>
<organism evidence="11 12">
    <name type="scientific">Apophysomyces ossiformis</name>
    <dbReference type="NCBI Taxonomy" id="679940"/>
    <lineage>
        <taxon>Eukaryota</taxon>
        <taxon>Fungi</taxon>
        <taxon>Fungi incertae sedis</taxon>
        <taxon>Mucoromycota</taxon>
        <taxon>Mucoromycotina</taxon>
        <taxon>Mucoromycetes</taxon>
        <taxon>Mucorales</taxon>
        <taxon>Mucorineae</taxon>
        <taxon>Mucoraceae</taxon>
        <taxon>Apophysomyces</taxon>
    </lineage>
</organism>
<evidence type="ECO:0000313" key="11">
    <source>
        <dbReference type="EMBL" id="KAF7722711.1"/>
    </source>
</evidence>
<comment type="cofactor">
    <cofactor evidence="1">
        <name>Zn(2+)</name>
        <dbReference type="ChEBI" id="CHEBI:29105"/>
    </cofactor>
</comment>
<keyword evidence="7" id="KW-0862">Zinc</keyword>
<dbReference type="GO" id="GO:0005768">
    <property type="term" value="C:endosome"/>
    <property type="evidence" value="ECO:0007669"/>
    <property type="project" value="TreeGrafter"/>
</dbReference>
<evidence type="ECO:0000259" key="10">
    <source>
        <dbReference type="PROSITE" id="PS50249"/>
    </source>
</evidence>
<keyword evidence="6" id="KW-0378">Hydrolase</keyword>
<dbReference type="PANTHER" id="PTHR12947:SF13">
    <property type="entry name" value="FI19924P1"/>
    <property type="match status" value="1"/>
</dbReference>
<evidence type="ECO:0000256" key="8">
    <source>
        <dbReference type="ARBA" id="ARBA00023049"/>
    </source>
</evidence>
<feature type="domain" description="MPN" evidence="10">
    <location>
        <begin position="115"/>
        <end position="245"/>
    </location>
</feature>
<evidence type="ECO:0000256" key="6">
    <source>
        <dbReference type="ARBA" id="ARBA00022801"/>
    </source>
</evidence>
<dbReference type="PROSITE" id="PS50249">
    <property type="entry name" value="MPN"/>
    <property type="match status" value="1"/>
</dbReference>
<dbReference type="InterPro" id="IPR000555">
    <property type="entry name" value="JAMM/MPN+_dom"/>
</dbReference>
<name>A0A8H7BN75_9FUNG</name>
<dbReference type="GO" id="GO:0046872">
    <property type="term" value="F:metal ion binding"/>
    <property type="evidence" value="ECO:0007669"/>
    <property type="project" value="UniProtKB-KW"/>
</dbReference>
<evidence type="ECO:0000313" key="12">
    <source>
        <dbReference type="Proteomes" id="UP000605846"/>
    </source>
</evidence>